<dbReference type="STRING" id="4829.A0A168MI35"/>
<dbReference type="AlphaFoldDB" id="A0A168MI35"/>
<dbReference type="Pfam" id="PF13966">
    <property type="entry name" value="zf-RVT"/>
    <property type="match status" value="1"/>
</dbReference>
<dbReference type="Proteomes" id="UP000078561">
    <property type="component" value="Unassembled WGS sequence"/>
</dbReference>
<evidence type="ECO:0000313" key="2">
    <source>
        <dbReference type="EMBL" id="SAL98551.1"/>
    </source>
</evidence>
<reference evidence="2" key="1">
    <citation type="submission" date="2016-04" db="EMBL/GenBank/DDBJ databases">
        <authorList>
            <person name="Evans L.H."/>
            <person name="Alamgir A."/>
            <person name="Owens N."/>
            <person name="Weber N.D."/>
            <person name="Virtaneva K."/>
            <person name="Barbian K."/>
            <person name="Babar A."/>
            <person name="Rosenke K."/>
        </authorList>
    </citation>
    <scope>NUCLEOTIDE SEQUENCE [LARGE SCALE GENOMIC DNA]</scope>
    <source>
        <strain evidence="2">CBS 101.48</strain>
    </source>
</reference>
<dbReference type="OrthoDB" id="2278241at2759"/>
<evidence type="ECO:0000313" key="3">
    <source>
        <dbReference type="Proteomes" id="UP000078561"/>
    </source>
</evidence>
<protein>
    <recommendedName>
        <fullName evidence="1">Reverse transcriptase zinc-binding domain-containing protein</fullName>
    </recommendedName>
</protein>
<feature type="domain" description="Reverse transcriptase zinc-binding" evidence="1">
    <location>
        <begin position="133"/>
        <end position="207"/>
    </location>
</feature>
<organism evidence="2">
    <name type="scientific">Absidia glauca</name>
    <name type="common">Pin mould</name>
    <dbReference type="NCBI Taxonomy" id="4829"/>
    <lineage>
        <taxon>Eukaryota</taxon>
        <taxon>Fungi</taxon>
        <taxon>Fungi incertae sedis</taxon>
        <taxon>Mucoromycota</taxon>
        <taxon>Mucoromycotina</taxon>
        <taxon>Mucoromycetes</taxon>
        <taxon>Mucorales</taxon>
        <taxon>Cunninghamellaceae</taxon>
        <taxon>Absidia</taxon>
    </lineage>
</organism>
<dbReference type="InParanoid" id="A0A168MI35"/>
<proteinExistence type="predicted"/>
<evidence type="ECO:0000259" key="1">
    <source>
        <dbReference type="Pfam" id="PF13966"/>
    </source>
</evidence>
<accession>A0A168MI35</accession>
<dbReference type="EMBL" id="LT552199">
    <property type="protein sequence ID" value="SAL98551.1"/>
    <property type="molecule type" value="Genomic_DNA"/>
</dbReference>
<name>A0A168MI35_ABSGL</name>
<sequence length="275" mass="31796">MSPPPMPDCLAEDEDTVLVIISCPEKKESGKLVRQCLEHPRSHLHKIDLDLSDTYTQWHPVIEQLIDTRFQPTGNGRPLIHKMLLHWTIPTEMTTTPPIPIFTASPKTLRMYWQKNVRFRPEVKPPYAAPRYINMSPDQWSVFWTLTIPHGVRNFWWRLLVHKLPTRSRLVKFNMPQVPTPTCAICQELPEDDHHMVIACPVKEQLWLQALSQAGSPLSTAEIWNTITFVTVPRTKKKINAETTTLTLVARILLVIWQQHWASVLDDSPWNADKA</sequence>
<keyword evidence="3" id="KW-1185">Reference proteome</keyword>
<dbReference type="OMA" id="IWNTITF"/>
<dbReference type="InterPro" id="IPR026960">
    <property type="entry name" value="RVT-Znf"/>
</dbReference>
<gene>
    <name evidence="2" type="primary">ABSGL_04100.1 scaffold 5027</name>
</gene>